<organism evidence="2 3">
    <name type="scientific">Alligator mississippiensis</name>
    <name type="common">American alligator</name>
    <dbReference type="NCBI Taxonomy" id="8496"/>
    <lineage>
        <taxon>Eukaryota</taxon>
        <taxon>Metazoa</taxon>
        <taxon>Chordata</taxon>
        <taxon>Craniata</taxon>
        <taxon>Vertebrata</taxon>
        <taxon>Euteleostomi</taxon>
        <taxon>Archelosauria</taxon>
        <taxon>Archosauria</taxon>
        <taxon>Crocodylia</taxon>
        <taxon>Alligatoridae</taxon>
        <taxon>Alligatorinae</taxon>
        <taxon>Alligator</taxon>
    </lineage>
</organism>
<name>A0A151N8A7_ALLMI</name>
<sequence length="84" mass="9560">MRYQSQFYSGTKLETSAGEIEGTVISGMDVTTGSAETYRDGRTLGALQTRIWELREEKEHSQMSSEKESKQTGSDDWRMQFKAL</sequence>
<dbReference type="EMBL" id="AKHW03003826">
    <property type="protein sequence ID" value="KYO32987.1"/>
    <property type="molecule type" value="Genomic_DNA"/>
</dbReference>
<evidence type="ECO:0000313" key="2">
    <source>
        <dbReference type="EMBL" id="KYO32987.1"/>
    </source>
</evidence>
<comment type="caution">
    <text evidence="2">The sequence shown here is derived from an EMBL/GenBank/DDBJ whole genome shotgun (WGS) entry which is preliminary data.</text>
</comment>
<dbReference type="AlphaFoldDB" id="A0A151N8A7"/>
<proteinExistence type="predicted"/>
<feature type="region of interest" description="Disordered" evidence="1">
    <location>
        <begin position="56"/>
        <end position="84"/>
    </location>
</feature>
<evidence type="ECO:0000256" key="1">
    <source>
        <dbReference type="SAM" id="MobiDB-lite"/>
    </source>
</evidence>
<accession>A0A151N8A7</accession>
<protein>
    <submittedName>
        <fullName evidence="2">Uncharacterized protein</fullName>
    </submittedName>
</protein>
<gene>
    <name evidence="2" type="ORF">Y1Q_0011307</name>
</gene>
<keyword evidence="3" id="KW-1185">Reference proteome</keyword>
<evidence type="ECO:0000313" key="3">
    <source>
        <dbReference type="Proteomes" id="UP000050525"/>
    </source>
</evidence>
<dbReference type="Proteomes" id="UP000050525">
    <property type="component" value="Unassembled WGS sequence"/>
</dbReference>
<reference evidence="2 3" key="1">
    <citation type="journal article" date="2012" name="Genome Biol.">
        <title>Sequencing three crocodilian genomes to illuminate the evolution of archosaurs and amniotes.</title>
        <authorList>
            <person name="St John J.A."/>
            <person name="Braun E.L."/>
            <person name="Isberg S.R."/>
            <person name="Miles L.G."/>
            <person name="Chong A.Y."/>
            <person name="Gongora J."/>
            <person name="Dalzell P."/>
            <person name="Moran C."/>
            <person name="Bed'hom B."/>
            <person name="Abzhanov A."/>
            <person name="Burgess S.C."/>
            <person name="Cooksey A.M."/>
            <person name="Castoe T.A."/>
            <person name="Crawford N.G."/>
            <person name="Densmore L.D."/>
            <person name="Drew J.C."/>
            <person name="Edwards S.V."/>
            <person name="Faircloth B.C."/>
            <person name="Fujita M.K."/>
            <person name="Greenwold M.J."/>
            <person name="Hoffmann F.G."/>
            <person name="Howard J.M."/>
            <person name="Iguchi T."/>
            <person name="Janes D.E."/>
            <person name="Khan S.Y."/>
            <person name="Kohno S."/>
            <person name="de Koning A.J."/>
            <person name="Lance S.L."/>
            <person name="McCarthy F.M."/>
            <person name="McCormack J.E."/>
            <person name="Merchant M.E."/>
            <person name="Peterson D.G."/>
            <person name="Pollock D.D."/>
            <person name="Pourmand N."/>
            <person name="Raney B.J."/>
            <person name="Roessler K.A."/>
            <person name="Sanford J.R."/>
            <person name="Sawyer R.H."/>
            <person name="Schmidt C.J."/>
            <person name="Triplett E.W."/>
            <person name="Tuberville T.D."/>
            <person name="Venegas-Anaya M."/>
            <person name="Howard J.T."/>
            <person name="Jarvis E.D."/>
            <person name="Guillette L.J.Jr."/>
            <person name="Glenn T.C."/>
            <person name="Green R.E."/>
            <person name="Ray D.A."/>
        </authorList>
    </citation>
    <scope>NUCLEOTIDE SEQUENCE [LARGE SCALE GENOMIC DNA]</scope>
    <source>
        <strain evidence="2">KSC_2009_1</strain>
    </source>
</reference>